<protein>
    <submittedName>
        <fullName evidence="2">Transcription factor with AP2 domain(S)</fullName>
    </submittedName>
</protein>
<gene>
    <name evidence="2" type="ORF">BaOVIS_023950</name>
</gene>
<dbReference type="EMBL" id="BLIY01000017">
    <property type="protein sequence ID" value="GFE54991.1"/>
    <property type="molecule type" value="Genomic_DNA"/>
</dbReference>
<dbReference type="Proteomes" id="UP001057455">
    <property type="component" value="Unassembled WGS sequence"/>
</dbReference>
<feature type="region of interest" description="Disordered" evidence="1">
    <location>
        <begin position="361"/>
        <end position="390"/>
    </location>
</feature>
<feature type="compositionally biased region" description="Polar residues" evidence="1">
    <location>
        <begin position="1"/>
        <end position="21"/>
    </location>
</feature>
<evidence type="ECO:0000313" key="2">
    <source>
        <dbReference type="EMBL" id="GFE54991.1"/>
    </source>
</evidence>
<feature type="compositionally biased region" description="Basic and acidic residues" evidence="1">
    <location>
        <begin position="362"/>
        <end position="371"/>
    </location>
</feature>
<evidence type="ECO:0000256" key="1">
    <source>
        <dbReference type="SAM" id="MobiDB-lite"/>
    </source>
</evidence>
<accession>A0A9W5TC69</accession>
<feature type="compositionally biased region" description="Basic residues" evidence="1">
    <location>
        <begin position="372"/>
        <end position="387"/>
    </location>
</feature>
<organism evidence="2 3">
    <name type="scientific">Babesia ovis</name>
    <dbReference type="NCBI Taxonomy" id="5869"/>
    <lineage>
        <taxon>Eukaryota</taxon>
        <taxon>Sar</taxon>
        <taxon>Alveolata</taxon>
        <taxon>Apicomplexa</taxon>
        <taxon>Aconoidasida</taxon>
        <taxon>Piroplasmida</taxon>
        <taxon>Babesiidae</taxon>
        <taxon>Babesia</taxon>
    </lineage>
</organism>
<keyword evidence="3" id="KW-1185">Reference proteome</keyword>
<proteinExistence type="predicted"/>
<dbReference type="OrthoDB" id="385798at2759"/>
<name>A0A9W5TC69_BABOV</name>
<evidence type="ECO:0000313" key="3">
    <source>
        <dbReference type="Proteomes" id="UP001057455"/>
    </source>
</evidence>
<comment type="caution">
    <text evidence="2">The sequence shown here is derived from an EMBL/GenBank/DDBJ whole genome shotgun (WGS) entry which is preliminary data.</text>
</comment>
<feature type="region of interest" description="Disordered" evidence="1">
    <location>
        <begin position="1"/>
        <end position="31"/>
    </location>
</feature>
<dbReference type="AlphaFoldDB" id="A0A9W5TC69"/>
<sequence length="741" mass="83553">MGSSHTEIEQNSVIHQSSQVPSAIGTEDLNDDINGYGSVQLSDLKSGDCIPGILTAHKDGKNNLMSLASIETQPPASYGQYNNFYARSELSFDGDKKSNGYNNQFNAYYGVDPNWPYKCPQVVENGETLQSQLSLDSQASLYSSCGSTSGNKLDGEQQLAGNQMPDFPKDNVPQQPLMPEGYTQKVVATNPVILVDKVERSLIVQWYENSVRREQRISYKKYGNAKAQQRAENLISKLMNGSTFDQLYPEKGPPILTIFENVGAYSVSLTRDRILREWRVDWTNNNGAKMRARWSCKKVGNEEAKSRAETFANSLIQGTFNPRLLHKATGTRLSRNDMKYSAVLNEEDFAKNETTIVHARSRKSEFKEAGAKKKRGTNTTVTRKKGTRGSTNKWKHEQLDYFNSMKMSASDYLSMSGDGTYPGYYNMYSDADSKITMQNGSYDNMAPHGDALIAQNWQNFGDSHKMDYGSSAEWNYNDGHNDYNYNQVLSGLPNENICNMDWMNMNCMENYTNGAVDAPLSVRDLNDDNLQNGESQNNYIPYYHLYPPGPNSCFQDQMSVNNSINESEHFDKDNRNNEQLSYSVPAYQENDVKFTELNSMTQNNGSPLQTGRSSGSNCESLLTVPSTNEDGNAEVNAVNNFERQNSINNMSMSWPNFNNMMSCDYRMNSINSNQEYPQDMYIPDGNFVGSHMMDSKKIDPEMTKQMNTEMPEFFGSMNMEMHNGMNSQNANVVGNMGHVYY</sequence>
<reference evidence="2" key="1">
    <citation type="submission" date="2019-12" db="EMBL/GenBank/DDBJ databases">
        <title>Genome sequence of Babesia ovis.</title>
        <authorList>
            <person name="Yamagishi J."/>
            <person name="Sevinc F."/>
            <person name="Xuan X."/>
        </authorList>
    </citation>
    <scope>NUCLEOTIDE SEQUENCE</scope>
    <source>
        <strain evidence="2">Selcuk</strain>
    </source>
</reference>